<evidence type="ECO:0000259" key="2">
    <source>
        <dbReference type="Pfam" id="PF01557"/>
    </source>
</evidence>
<accession>A0A1W2FXI8</accession>
<dbReference type="InterPro" id="IPR036663">
    <property type="entry name" value="Fumarylacetoacetase_C_sf"/>
</dbReference>
<gene>
    <name evidence="3" type="ORF">SAMN05661093_10184</name>
</gene>
<name>A0A1W2FXI8_KIBAR</name>
<evidence type="ECO:0000313" key="4">
    <source>
        <dbReference type="Proteomes" id="UP000192674"/>
    </source>
</evidence>
<organism evidence="3 4">
    <name type="scientific">Kibdelosporangium aridum</name>
    <dbReference type="NCBI Taxonomy" id="2030"/>
    <lineage>
        <taxon>Bacteria</taxon>
        <taxon>Bacillati</taxon>
        <taxon>Actinomycetota</taxon>
        <taxon>Actinomycetes</taxon>
        <taxon>Pseudonocardiales</taxon>
        <taxon>Pseudonocardiaceae</taxon>
        <taxon>Kibdelosporangium</taxon>
    </lineage>
</organism>
<reference evidence="3 4" key="1">
    <citation type="submission" date="2017-04" db="EMBL/GenBank/DDBJ databases">
        <authorList>
            <person name="Afonso C.L."/>
            <person name="Miller P.J."/>
            <person name="Scott M.A."/>
            <person name="Spackman E."/>
            <person name="Goraichik I."/>
            <person name="Dimitrov K.M."/>
            <person name="Suarez D.L."/>
            <person name="Swayne D.E."/>
        </authorList>
    </citation>
    <scope>NUCLEOTIDE SEQUENCE [LARGE SCALE GENOMIC DNA]</scope>
    <source>
        <strain evidence="3 4">DSM 43828</strain>
    </source>
</reference>
<dbReference type="OrthoDB" id="9792137at2"/>
<dbReference type="InterPro" id="IPR011234">
    <property type="entry name" value="Fumarylacetoacetase-like_C"/>
</dbReference>
<dbReference type="SUPFAM" id="SSF56529">
    <property type="entry name" value="FAH"/>
    <property type="match status" value="1"/>
</dbReference>
<evidence type="ECO:0000256" key="1">
    <source>
        <dbReference type="ARBA" id="ARBA00023239"/>
    </source>
</evidence>
<protein>
    <submittedName>
        <fullName evidence="3">2-oxo-3-hexenedioate decarboxylase</fullName>
    </submittedName>
</protein>
<keyword evidence="4" id="KW-1185">Reference proteome</keyword>
<dbReference type="GO" id="GO:0008684">
    <property type="term" value="F:2-oxopent-4-enoate hydratase activity"/>
    <property type="evidence" value="ECO:0007669"/>
    <property type="project" value="TreeGrafter"/>
</dbReference>
<dbReference type="PANTHER" id="PTHR30143">
    <property type="entry name" value="ACID HYDRATASE"/>
    <property type="match status" value="1"/>
</dbReference>
<sequence>MTIEELAERLDHAAATRTPCEQLGELSQKDAYEVQRAVVDRRIRRGERVMGVKLGFTSRAKAAQMGVSDVIAGQLSTGMLLGHTFDLDPYIHPRIEPEIAFRLGRHSVVEAVAPALEIIDSRYRDFTFSLSDVIADNASAAGFVVGDWQPVGEVNDRDVILEFDGRIIESGSTAAILGDPMLSVAAADRLAAEYRIPLPPGSILLAGAATPAVAITPGTRVTAKIEGLGELEVAVRG</sequence>
<dbReference type="Pfam" id="PF01557">
    <property type="entry name" value="FAA_hydrolase"/>
    <property type="match status" value="1"/>
</dbReference>
<feature type="domain" description="Fumarylacetoacetase-like C-terminal" evidence="2">
    <location>
        <begin position="120"/>
        <end position="235"/>
    </location>
</feature>
<proteinExistence type="predicted"/>
<keyword evidence="1" id="KW-0456">Lyase</keyword>
<dbReference type="Proteomes" id="UP000192674">
    <property type="component" value="Unassembled WGS sequence"/>
</dbReference>
<dbReference type="Gene3D" id="3.90.850.10">
    <property type="entry name" value="Fumarylacetoacetase-like, C-terminal domain"/>
    <property type="match status" value="1"/>
</dbReference>
<dbReference type="PANTHER" id="PTHR30143:SF0">
    <property type="entry name" value="2-KETO-4-PENTENOATE HYDRATASE"/>
    <property type="match status" value="1"/>
</dbReference>
<dbReference type="GO" id="GO:0005737">
    <property type="term" value="C:cytoplasm"/>
    <property type="evidence" value="ECO:0007669"/>
    <property type="project" value="TreeGrafter"/>
</dbReference>
<dbReference type="RefSeq" id="WP_084434352.1">
    <property type="nucleotide sequence ID" value="NZ_FWXV01000015.1"/>
</dbReference>
<dbReference type="AlphaFoldDB" id="A0A1W2FXI8"/>
<dbReference type="EMBL" id="FWXV01000015">
    <property type="protein sequence ID" value="SMD26601.1"/>
    <property type="molecule type" value="Genomic_DNA"/>
</dbReference>
<dbReference type="InterPro" id="IPR050772">
    <property type="entry name" value="Hydratase-Decarb/MhpD_sf"/>
</dbReference>
<evidence type="ECO:0000313" key="3">
    <source>
        <dbReference type="EMBL" id="SMD26601.1"/>
    </source>
</evidence>